<name>A0A162D411_9CRUS</name>
<evidence type="ECO:0000256" key="1">
    <source>
        <dbReference type="SAM" id="Coils"/>
    </source>
</evidence>
<evidence type="ECO:0000313" key="4">
    <source>
        <dbReference type="Proteomes" id="UP000076858"/>
    </source>
</evidence>
<dbReference type="STRING" id="35525.A0A162D411"/>
<protein>
    <submittedName>
        <fullName evidence="3">Cc8L18.2-like protein</fullName>
    </submittedName>
</protein>
<keyword evidence="4" id="KW-1185">Reference proteome</keyword>
<dbReference type="Proteomes" id="UP000076858">
    <property type="component" value="Unassembled WGS sequence"/>
</dbReference>
<dbReference type="PANTHER" id="PTHR46601">
    <property type="entry name" value="ULP_PROTEASE DOMAIN-CONTAINING PROTEIN"/>
    <property type="match status" value="1"/>
</dbReference>
<evidence type="ECO:0000256" key="2">
    <source>
        <dbReference type="SAM" id="MobiDB-lite"/>
    </source>
</evidence>
<keyword evidence="1" id="KW-0175">Coiled coil</keyword>
<feature type="compositionally biased region" description="Basic residues" evidence="2">
    <location>
        <begin position="446"/>
        <end position="462"/>
    </location>
</feature>
<dbReference type="EMBL" id="LRGB01002674">
    <property type="protein sequence ID" value="KZS06594.1"/>
    <property type="molecule type" value="Genomic_DNA"/>
</dbReference>
<dbReference type="PANTHER" id="PTHR46601:SF1">
    <property type="entry name" value="ADF-H DOMAIN-CONTAINING PROTEIN"/>
    <property type="match status" value="1"/>
</dbReference>
<comment type="caution">
    <text evidence="3">The sequence shown here is derived from an EMBL/GenBank/DDBJ whole genome shotgun (WGS) entry which is preliminary data.</text>
</comment>
<accession>A0A162D411</accession>
<reference evidence="3 4" key="1">
    <citation type="submission" date="2016-03" db="EMBL/GenBank/DDBJ databases">
        <title>EvidentialGene: Evidence-directed Construction of Genes on Genomes.</title>
        <authorList>
            <person name="Gilbert D.G."/>
            <person name="Choi J.-H."/>
            <person name="Mockaitis K."/>
            <person name="Colbourne J."/>
            <person name="Pfrender M."/>
        </authorList>
    </citation>
    <scope>NUCLEOTIDE SEQUENCE [LARGE SCALE GENOMIC DNA]</scope>
    <source>
        <strain evidence="3 4">Xinb3</strain>
        <tissue evidence="3">Complete organism</tissue>
    </source>
</reference>
<feature type="region of interest" description="Disordered" evidence="2">
    <location>
        <begin position="445"/>
        <end position="467"/>
    </location>
</feature>
<organism evidence="3 4">
    <name type="scientific">Daphnia magna</name>
    <dbReference type="NCBI Taxonomy" id="35525"/>
    <lineage>
        <taxon>Eukaryota</taxon>
        <taxon>Metazoa</taxon>
        <taxon>Ecdysozoa</taxon>
        <taxon>Arthropoda</taxon>
        <taxon>Crustacea</taxon>
        <taxon>Branchiopoda</taxon>
        <taxon>Diplostraca</taxon>
        <taxon>Cladocera</taxon>
        <taxon>Anomopoda</taxon>
        <taxon>Daphniidae</taxon>
        <taxon>Daphnia</taxon>
    </lineage>
</organism>
<evidence type="ECO:0000313" key="3">
    <source>
        <dbReference type="EMBL" id="KZS06594.1"/>
    </source>
</evidence>
<gene>
    <name evidence="3" type="ORF">APZ42_029929</name>
</gene>
<sequence length="1308" mass="147648">MGSHFWISGYRKLHHTRSEIVKNLGLVGQPKRINVASFEVATSNVQATVVDFSLSSVDGRSRLEVKHAYAVDNLKVTPNPPINPRQMESGTHLRGIDVQNVQPEDIGVLIGVDVAEAHDHMDSIKPPAGTIGPIALKTPFGCCLGGQTGPPQDGLGLMWKTDNVNLPDNRETALKKLYSLERRFQRDRPFAQNQWRHVSGITNPADLCSRGIDPKNVDELVKFHEGPSFLKLDPSEWDIWEEIAEPEESDVNVIRVFAVKTKDENHPIDDCPYHRRHSNQTGHPPTCDLDDYKDSFELWHQQWKIFLSLSTIPTALDADERLAYKTKILLSCLSKDTLQAVMSMGLTETELENYEVIIQKMRERYNVEWNRHVSRQQFSLSKQRANEAADNWICDFCELPRKKGANLTLDQTVDILRVAEAAFQQTTNLKTGYPTVIHGVGASTYKKAKAQKQPNKKPNHRQSGKDKLIKTQSEGENKVAGCWNCGFESRHSRLEGPAKEQKRCNKCSKHGHCARVCNYKSSDKKPQTGCITLETSPSSRVAGIEESDFIEATIQPGKSKKDTVISILQDTGGKMDAILVYLYRSDFSDTFLITGGSNAITATGSHLPCTLRCKVLWLKSNANQSIKTTFHILQDLKQPVHSKATQKALRMLPAGYPHESISKLEKNEPQDDLVPTLFQQLMATVGINPTDKKKKEDLRKLIAEFMRIFDGYHQVQLNEESAALTTFSIPFGRIGSYRVSNTEQRSKSSNNLKQNILYVDHDSSMSDYLELMEAVKEKINSTEDRRKKLSLLNLAPSSWTNIQTSEYFGLSEYVWSQARSNKEKYGILSDPPSEKIRKGQLTDADKQCKTEFFTSDEYSKQLPRMKNVISVKQSNGKRLKIQKRLLLVNTNELHADYTKKFKDAVVGKTFGLSVVVEQRPKRVITVEASGTHSVCVYIYYQSVKLMLSGIGLYDDRHLLMDKVVCSVYNRDCMMSHCSNCPGTENLTLYLEDLISEERESVTYINSTIRKETINKLPTHYFVARNQSAYFVQSKENVNHETCVLVSDFSFMANMRKIDGSAWNVSMAIISDHLTHDTVSVHAYLKPVLTYLKSLDPTLKRVKYFSDGSGAQYKNKKNVVNLSVYVQGFQLEAEWHFFASCHCKNARDGIGGTIKRLARLASLQRGIHDQITTPAQLYDWGTDRVDVKCFYVTSDAARSNETMIENRMLSAIPIQGTRKFHAFGPNNLFQVKGSCLSGDQAEFVTFDVLPQPREIFDSSSCSLNYYIACIHPQNTKGYISKLVGIDEIDAEEKEFIVMLMSPDGESGLL</sequence>
<feature type="coiled-coil region" evidence="1">
    <location>
        <begin position="765"/>
        <end position="792"/>
    </location>
</feature>
<proteinExistence type="predicted"/>
<dbReference type="OrthoDB" id="6343597at2759"/>